<dbReference type="Gene3D" id="2.60.120.620">
    <property type="entry name" value="q2cbj1_9rhob like domain"/>
    <property type="match status" value="1"/>
</dbReference>
<sequence length="254" mass="28891">MLVPTRAEARAYDVDGFFVRKGFLSDGEVADFRDAARRQLEAESQSGSVMEKGDKAGNKTLLKLWNNAGDDKYGMLARDERLVRMSEALIGDEVYLYSHKMTMKQPREGGAWEWHQDFGYWYNNGCLAPEMLSIWIALDPSNKANGCLQVLTGSHILGRLNHIREDGQTNVEKPYLNAAVKRFEHVYVEMDPGDALVFHCNLLHRSDANKSDTYRWGYICSYNAVHNAPFMRARDYGNYEELKTVPAGSFMSVQ</sequence>
<keyword evidence="1" id="KW-0560">Oxidoreductase</keyword>
<keyword evidence="1" id="KW-0223">Dioxygenase</keyword>
<reference evidence="1 2" key="1">
    <citation type="journal article" date="2018" name="Int. J. Syst. Bacteriol.">
        <title>Oceaniradius stylonemae gen. nov., sp. nov., isolated from a red alga, Stylonema cornu-cervi.</title>
        <authorList>
            <person name="Jeong S."/>
        </authorList>
    </citation>
    <scope>NUCLEOTIDE SEQUENCE [LARGE SCALE GENOMIC DNA]</scope>
    <source>
        <strain evidence="1 2">StC1</strain>
    </source>
</reference>
<dbReference type="EMBL" id="QFWV02000009">
    <property type="protein sequence ID" value="RKF05529.1"/>
    <property type="molecule type" value="Genomic_DNA"/>
</dbReference>
<dbReference type="Pfam" id="PF05721">
    <property type="entry name" value="PhyH"/>
    <property type="match status" value="1"/>
</dbReference>
<proteinExistence type="predicted"/>
<dbReference type="GO" id="GO:0016706">
    <property type="term" value="F:2-oxoglutarate-dependent dioxygenase activity"/>
    <property type="evidence" value="ECO:0007669"/>
    <property type="project" value="UniProtKB-ARBA"/>
</dbReference>
<dbReference type="RefSeq" id="WP_109767608.1">
    <property type="nucleotide sequence ID" value="NZ_CP159474.1"/>
</dbReference>
<protein>
    <submittedName>
        <fullName evidence="1">Phytanoyl-CoA dioxygenase family protein</fullName>
    </submittedName>
</protein>
<evidence type="ECO:0000313" key="2">
    <source>
        <dbReference type="Proteomes" id="UP000246132"/>
    </source>
</evidence>
<comment type="caution">
    <text evidence="1">The sequence shown here is derived from an EMBL/GenBank/DDBJ whole genome shotgun (WGS) entry which is preliminary data.</text>
</comment>
<dbReference type="PANTHER" id="PTHR20883:SF51">
    <property type="entry name" value="PHYTANOYL-COA HYDROXYLASE"/>
    <property type="match status" value="1"/>
</dbReference>
<dbReference type="InterPro" id="IPR008775">
    <property type="entry name" value="Phytyl_CoA_dOase-like"/>
</dbReference>
<gene>
    <name evidence="1" type="ORF">DEM25_017290</name>
</gene>
<dbReference type="SUPFAM" id="SSF51197">
    <property type="entry name" value="Clavaminate synthase-like"/>
    <property type="match status" value="1"/>
</dbReference>
<evidence type="ECO:0000313" key="1">
    <source>
        <dbReference type="EMBL" id="RKF05529.1"/>
    </source>
</evidence>
<dbReference type="AlphaFoldDB" id="A0A3A8A985"/>
<dbReference type="PANTHER" id="PTHR20883">
    <property type="entry name" value="PHYTANOYL-COA DIOXYGENASE DOMAIN CONTAINING 1"/>
    <property type="match status" value="1"/>
</dbReference>
<dbReference type="OrthoDB" id="2553118at2"/>
<accession>A0A3A8A985</accession>
<dbReference type="GO" id="GO:0005506">
    <property type="term" value="F:iron ion binding"/>
    <property type="evidence" value="ECO:0007669"/>
    <property type="project" value="UniProtKB-ARBA"/>
</dbReference>
<organism evidence="1 2">
    <name type="scientific">Oceaniradius stylonematis</name>
    <dbReference type="NCBI Taxonomy" id="2184161"/>
    <lineage>
        <taxon>Bacteria</taxon>
        <taxon>Pseudomonadati</taxon>
        <taxon>Pseudomonadota</taxon>
        <taxon>Alphaproteobacteria</taxon>
        <taxon>Hyphomicrobiales</taxon>
        <taxon>Ahrensiaceae</taxon>
        <taxon>Oceaniradius</taxon>
    </lineage>
</organism>
<name>A0A3A8A985_9HYPH</name>
<keyword evidence="2" id="KW-1185">Reference proteome</keyword>
<dbReference type="Proteomes" id="UP000246132">
    <property type="component" value="Unassembled WGS sequence"/>
</dbReference>